<dbReference type="InterPro" id="IPR011129">
    <property type="entry name" value="CSD"/>
</dbReference>
<dbReference type="Proteomes" id="UP000631421">
    <property type="component" value="Unassembled WGS sequence"/>
</dbReference>
<dbReference type="PANTHER" id="PTHR46109">
    <property type="entry name" value="PROTEIN LIN-28"/>
    <property type="match status" value="1"/>
</dbReference>
<reference evidence="4" key="2">
    <citation type="submission" date="2020-08" db="EMBL/GenBank/DDBJ databases">
        <authorList>
            <person name="Chen M."/>
            <person name="Teng W."/>
            <person name="Zhao L."/>
            <person name="Hu C."/>
            <person name="Zhou Y."/>
            <person name="Han B."/>
            <person name="Song L."/>
            <person name="Shu W."/>
        </authorList>
    </citation>
    <scope>NUCLEOTIDE SEQUENCE</scope>
    <source>
        <strain evidence="4">FACHB-1277</strain>
    </source>
</reference>
<dbReference type="GO" id="GO:0005737">
    <property type="term" value="C:cytoplasm"/>
    <property type="evidence" value="ECO:0007669"/>
    <property type="project" value="UniProtKB-SubCell"/>
</dbReference>
<dbReference type="InterPro" id="IPR051373">
    <property type="entry name" value="Lin-28_RNA-binding"/>
</dbReference>
<dbReference type="PRINTS" id="PR00050">
    <property type="entry name" value="COLDSHOCK"/>
</dbReference>
<feature type="domain" description="CSD" evidence="3">
    <location>
        <begin position="7"/>
        <end position="74"/>
    </location>
</feature>
<dbReference type="SMART" id="SM00357">
    <property type="entry name" value="CSP"/>
    <property type="match status" value="1"/>
</dbReference>
<dbReference type="InterPro" id="IPR002059">
    <property type="entry name" value="CSP_DNA-bd"/>
</dbReference>
<dbReference type="GO" id="GO:0003729">
    <property type="term" value="F:mRNA binding"/>
    <property type="evidence" value="ECO:0007669"/>
    <property type="project" value="TreeGrafter"/>
</dbReference>
<evidence type="ECO:0000259" key="3">
    <source>
        <dbReference type="PROSITE" id="PS51857"/>
    </source>
</evidence>
<name>A0A926UVP4_9CYAN</name>
<dbReference type="PROSITE" id="PS51857">
    <property type="entry name" value="CSD_2"/>
    <property type="match status" value="1"/>
</dbReference>
<dbReference type="CDD" id="cd04458">
    <property type="entry name" value="CSP_CDS"/>
    <property type="match status" value="1"/>
</dbReference>
<dbReference type="Pfam" id="PF00313">
    <property type="entry name" value="CSD"/>
    <property type="match status" value="1"/>
</dbReference>
<dbReference type="Gene3D" id="2.40.50.140">
    <property type="entry name" value="Nucleic acid-binding proteins"/>
    <property type="match status" value="1"/>
</dbReference>
<dbReference type="RefSeq" id="WP_190352148.1">
    <property type="nucleotide sequence ID" value="NZ_JACJPY010000064.1"/>
</dbReference>
<reference evidence="4" key="1">
    <citation type="journal article" date="2015" name="ISME J.">
        <title>Draft Genome Sequence of Streptomyces incarnatus NRRL8089, which Produces the Nucleoside Antibiotic Sinefungin.</title>
        <authorList>
            <person name="Oshima K."/>
            <person name="Hattori M."/>
            <person name="Shimizu H."/>
            <person name="Fukuda K."/>
            <person name="Nemoto M."/>
            <person name="Inagaki K."/>
            <person name="Tamura T."/>
        </authorList>
    </citation>
    <scope>NUCLEOTIDE SEQUENCE</scope>
    <source>
        <strain evidence="4">FACHB-1277</strain>
    </source>
</reference>
<dbReference type="InterPro" id="IPR012156">
    <property type="entry name" value="Cold_shock_CspA"/>
</dbReference>
<dbReference type="GO" id="GO:0031054">
    <property type="term" value="P:pre-miRNA processing"/>
    <property type="evidence" value="ECO:0007669"/>
    <property type="project" value="TreeGrafter"/>
</dbReference>
<evidence type="ECO:0000256" key="2">
    <source>
        <dbReference type="ARBA" id="ARBA00022490"/>
    </source>
</evidence>
<dbReference type="EMBL" id="JACJPY010000064">
    <property type="protein sequence ID" value="MBD2151733.1"/>
    <property type="molecule type" value="Genomic_DNA"/>
</dbReference>
<evidence type="ECO:0000313" key="5">
    <source>
        <dbReference type="Proteomes" id="UP000631421"/>
    </source>
</evidence>
<keyword evidence="5" id="KW-1185">Reference proteome</keyword>
<organism evidence="4 5">
    <name type="scientific">Pseudanabaena cinerea FACHB-1277</name>
    <dbReference type="NCBI Taxonomy" id="2949581"/>
    <lineage>
        <taxon>Bacteria</taxon>
        <taxon>Bacillati</taxon>
        <taxon>Cyanobacteriota</taxon>
        <taxon>Cyanophyceae</taxon>
        <taxon>Pseudanabaenales</taxon>
        <taxon>Pseudanabaenaceae</taxon>
        <taxon>Pseudanabaena</taxon>
        <taxon>Pseudanabaena cinerea</taxon>
    </lineage>
</organism>
<dbReference type="InterPro" id="IPR012340">
    <property type="entry name" value="NA-bd_OB-fold"/>
</dbReference>
<gene>
    <name evidence="4" type="ORF">H6F44_16625</name>
</gene>
<evidence type="ECO:0000256" key="1">
    <source>
        <dbReference type="ARBA" id="ARBA00004496"/>
    </source>
</evidence>
<sequence length="76" mass="8389">MIDSDKRQIGVVKFFDLKKGFGFISLSTDAGKRDIFVHISNLDPSCHGSLDEGQKVSFLVAKGKKGFEAKDVILEE</sequence>
<accession>A0A926UVP4</accession>
<keyword evidence="2" id="KW-0963">Cytoplasm</keyword>
<evidence type="ECO:0000313" key="4">
    <source>
        <dbReference type="EMBL" id="MBD2151733.1"/>
    </source>
</evidence>
<comment type="caution">
    <text evidence="4">The sequence shown here is derived from an EMBL/GenBank/DDBJ whole genome shotgun (WGS) entry which is preliminary data.</text>
</comment>
<dbReference type="PANTHER" id="PTHR46109:SF1">
    <property type="entry name" value="PROTEIN LIN-28 HOMOLOG"/>
    <property type="match status" value="1"/>
</dbReference>
<proteinExistence type="predicted"/>
<protein>
    <submittedName>
        <fullName evidence="4">Cold shock domain-containing protein</fullName>
    </submittedName>
</protein>
<dbReference type="PIRSF" id="PIRSF002599">
    <property type="entry name" value="Cold_shock_A"/>
    <property type="match status" value="1"/>
</dbReference>
<comment type="subcellular location">
    <subcellularLocation>
        <location evidence="1">Cytoplasm</location>
    </subcellularLocation>
</comment>
<dbReference type="AlphaFoldDB" id="A0A926UVP4"/>
<dbReference type="SUPFAM" id="SSF50249">
    <property type="entry name" value="Nucleic acid-binding proteins"/>
    <property type="match status" value="1"/>
</dbReference>